<accession>A0A553PSB4</accession>
<keyword evidence="18" id="KW-0175">Coiled coil</keyword>
<dbReference type="Pfam" id="PF04548">
    <property type="entry name" value="AIG1"/>
    <property type="match status" value="1"/>
</dbReference>
<evidence type="ECO:0000256" key="11">
    <source>
        <dbReference type="ARBA" id="ARBA00022805"/>
    </source>
</evidence>
<dbReference type="OMA" id="WHYDDES"/>
<evidence type="ECO:0000256" key="20">
    <source>
        <dbReference type="SAM" id="SignalP"/>
    </source>
</evidence>
<keyword evidence="14" id="KW-1133">Transmembrane helix</keyword>
<gene>
    <name evidence="22" type="ORF">TCAL_04553</name>
</gene>
<dbReference type="EMBL" id="VCGU01000001">
    <property type="protein sequence ID" value="TRY80565.1"/>
    <property type="molecule type" value="Genomic_DNA"/>
</dbReference>
<comment type="similarity">
    <text evidence="3">Belongs to the TRAFAC class TrmE-Era-EngA-EngB-Septin-like GTPase superfamily. AIG1/Toc34/Toc159-like paraseptin GTPase family. IAN subfamily.</text>
</comment>
<keyword evidence="10" id="KW-0378">Hydrolase</keyword>
<dbReference type="InterPro" id="IPR006703">
    <property type="entry name" value="G_AIG1"/>
</dbReference>
<dbReference type="GO" id="GO:0016787">
    <property type="term" value="F:hydrolase activity"/>
    <property type="evidence" value="ECO:0007669"/>
    <property type="project" value="UniProtKB-KW"/>
</dbReference>
<keyword evidence="15" id="KW-0342">GTP-binding</keyword>
<dbReference type="GO" id="GO:0046872">
    <property type="term" value="F:metal ion binding"/>
    <property type="evidence" value="ECO:0007669"/>
    <property type="project" value="UniProtKB-KW"/>
</dbReference>
<dbReference type="InterPro" id="IPR027417">
    <property type="entry name" value="P-loop_NTPase"/>
</dbReference>
<name>A0A553PSB4_TIGCA</name>
<evidence type="ECO:0000256" key="10">
    <source>
        <dbReference type="ARBA" id="ARBA00022801"/>
    </source>
</evidence>
<dbReference type="SUPFAM" id="SSF52540">
    <property type="entry name" value="P-loop containing nucleoside triphosphate hydrolases"/>
    <property type="match status" value="1"/>
</dbReference>
<evidence type="ECO:0000256" key="16">
    <source>
        <dbReference type="ARBA" id="ARBA00023136"/>
    </source>
</evidence>
<keyword evidence="13" id="KW-0653">Protein transport</keyword>
<comment type="cofactor">
    <cofactor evidence="1">
        <name>Mg(2+)</name>
        <dbReference type="ChEBI" id="CHEBI:18420"/>
    </cofactor>
</comment>
<evidence type="ECO:0000256" key="4">
    <source>
        <dbReference type="ARBA" id="ARBA00022448"/>
    </source>
</evidence>
<evidence type="ECO:0000313" key="22">
    <source>
        <dbReference type="EMBL" id="TRY80565.1"/>
    </source>
</evidence>
<evidence type="ECO:0000256" key="19">
    <source>
        <dbReference type="SAM" id="MobiDB-lite"/>
    </source>
</evidence>
<keyword evidence="5" id="KW-0150">Chloroplast</keyword>
<evidence type="ECO:0000256" key="15">
    <source>
        <dbReference type="ARBA" id="ARBA00023134"/>
    </source>
</evidence>
<keyword evidence="11" id="KW-1002">Plastid outer membrane</keyword>
<evidence type="ECO:0000256" key="17">
    <source>
        <dbReference type="ARBA" id="ARBA00024013"/>
    </source>
</evidence>
<proteinExistence type="inferred from homology"/>
<evidence type="ECO:0000256" key="8">
    <source>
        <dbReference type="ARBA" id="ARBA00022723"/>
    </source>
</evidence>
<evidence type="ECO:0000256" key="14">
    <source>
        <dbReference type="ARBA" id="ARBA00022989"/>
    </source>
</evidence>
<feature type="compositionally biased region" description="Acidic residues" evidence="19">
    <location>
        <begin position="343"/>
        <end position="363"/>
    </location>
</feature>
<comment type="subcellular location">
    <subcellularLocation>
        <location evidence="2">Membrane</location>
        <topology evidence="2">Single-pass membrane protein</topology>
    </subcellularLocation>
    <subcellularLocation>
        <location evidence="17">Plastid</location>
        <location evidence="17">Chloroplast outer membrane</location>
    </subcellularLocation>
</comment>
<dbReference type="Gene3D" id="3.40.50.300">
    <property type="entry name" value="P-loop containing nucleotide triphosphate hydrolases"/>
    <property type="match status" value="1"/>
</dbReference>
<dbReference type="GO" id="GO:0015031">
    <property type="term" value="P:protein transport"/>
    <property type="evidence" value="ECO:0007669"/>
    <property type="project" value="UniProtKB-KW"/>
</dbReference>
<dbReference type="PANTHER" id="PTHR10903:SF135">
    <property type="entry name" value="TRANSLOCASE OF CHLOROPLAST 120, CHLOROPLASTIC-RELATED"/>
    <property type="match status" value="1"/>
</dbReference>
<keyword evidence="6" id="KW-0934">Plastid</keyword>
<dbReference type="PANTHER" id="PTHR10903">
    <property type="entry name" value="GTPASE, IMAP FAMILY MEMBER-RELATED"/>
    <property type="match status" value="1"/>
</dbReference>
<keyword evidence="4" id="KW-0813">Transport</keyword>
<evidence type="ECO:0000256" key="1">
    <source>
        <dbReference type="ARBA" id="ARBA00001946"/>
    </source>
</evidence>
<feature type="chain" id="PRO_5022064994" description="AIG1-type G domain-containing protein" evidence="20">
    <location>
        <begin position="24"/>
        <end position="370"/>
    </location>
</feature>
<keyword evidence="7" id="KW-0812">Transmembrane</keyword>
<keyword evidence="23" id="KW-1185">Reference proteome</keyword>
<feature type="coiled-coil region" evidence="18">
    <location>
        <begin position="258"/>
        <end position="285"/>
    </location>
</feature>
<evidence type="ECO:0000256" key="7">
    <source>
        <dbReference type="ARBA" id="ARBA00022692"/>
    </source>
</evidence>
<evidence type="ECO:0000259" key="21">
    <source>
        <dbReference type="Pfam" id="PF04548"/>
    </source>
</evidence>
<feature type="region of interest" description="Disordered" evidence="19">
    <location>
        <begin position="342"/>
        <end position="363"/>
    </location>
</feature>
<organism evidence="22 23">
    <name type="scientific">Tigriopus californicus</name>
    <name type="common">Marine copepod</name>
    <dbReference type="NCBI Taxonomy" id="6832"/>
    <lineage>
        <taxon>Eukaryota</taxon>
        <taxon>Metazoa</taxon>
        <taxon>Ecdysozoa</taxon>
        <taxon>Arthropoda</taxon>
        <taxon>Crustacea</taxon>
        <taxon>Multicrustacea</taxon>
        <taxon>Hexanauplia</taxon>
        <taxon>Copepoda</taxon>
        <taxon>Harpacticoida</taxon>
        <taxon>Harpacticidae</taxon>
        <taxon>Tigriopus</taxon>
    </lineage>
</organism>
<evidence type="ECO:0000256" key="9">
    <source>
        <dbReference type="ARBA" id="ARBA00022741"/>
    </source>
</evidence>
<feature type="signal peptide" evidence="20">
    <location>
        <begin position="1"/>
        <end position="23"/>
    </location>
</feature>
<comment type="caution">
    <text evidence="22">The sequence shown here is derived from an EMBL/GenBank/DDBJ whole genome shotgun (WGS) entry which is preliminary data.</text>
</comment>
<keyword evidence="16" id="KW-0472">Membrane</keyword>
<reference evidence="22 23" key="1">
    <citation type="journal article" date="2018" name="Nat. Ecol. Evol.">
        <title>Genomic signatures of mitonuclear coevolution across populations of Tigriopus californicus.</title>
        <authorList>
            <person name="Barreto F.S."/>
            <person name="Watson E.T."/>
            <person name="Lima T.G."/>
            <person name="Willett C.S."/>
            <person name="Edmands S."/>
            <person name="Li W."/>
            <person name="Burton R.S."/>
        </authorList>
    </citation>
    <scope>NUCLEOTIDE SEQUENCE [LARGE SCALE GENOMIC DNA]</scope>
    <source>
        <strain evidence="22 23">San Diego</strain>
    </source>
</reference>
<keyword evidence="20" id="KW-0732">Signal</keyword>
<evidence type="ECO:0000256" key="18">
    <source>
        <dbReference type="SAM" id="Coils"/>
    </source>
</evidence>
<evidence type="ECO:0000256" key="12">
    <source>
        <dbReference type="ARBA" id="ARBA00022842"/>
    </source>
</evidence>
<evidence type="ECO:0000256" key="5">
    <source>
        <dbReference type="ARBA" id="ARBA00022528"/>
    </source>
</evidence>
<dbReference type="OrthoDB" id="2386367at2759"/>
<evidence type="ECO:0000256" key="3">
    <source>
        <dbReference type="ARBA" id="ARBA00008535"/>
    </source>
</evidence>
<feature type="domain" description="AIG1-type G" evidence="21">
    <location>
        <begin position="38"/>
        <end position="175"/>
    </location>
</feature>
<protein>
    <recommendedName>
        <fullName evidence="21">AIG1-type G domain-containing protein</fullName>
    </recommendedName>
</protein>
<evidence type="ECO:0000256" key="6">
    <source>
        <dbReference type="ARBA" id="ARBA00022640"/>
    </source>
</evidence>
<keyword evidence="12" id="KW-0460">Magnesium</keyword>
<dbReference type="GO" id="GO:0005525">
    <property type="term" value="F:GTP binding"/>
    <property type="evidence" value="ECO:0007669"/>
    <property type="project" value="UniProtKB-KW"/>
</dbReference>
<evidence type="ECO:0000256" key="2">
    <source>
        <dbReference type="ARBA" id="ARBA00004167"/>
    </source>
</evidence>
<keyword evidence="8" id="KW-0479">Metal-binding</keyword>
<dbReference type="AlphaFoldDB" id="A0A553PSB4"/>
<dbReference type="Proteomes" id="UP000318571">
    <property type="component" value="Chromosome 12"/>
</dbReference>
<dbReference type="InterPro" id="IPR045058">
    <property type="entry name" value="GIMA/IAN/Toc"/>
</dbReference>
<evidence type="ECO:0000313" key="23">
    <source>
        <dbReference type="Proteomes" id="UP000318571"/>
    </source>
</evidence>
<evidence type="ECO:0000256" key="13">
    <source>
        <dbReference type="ARBA" id="ARBA00022927"/>
    </source>
</evidence>
<dbReference type="GO" id="GO:0016020">
    <property type="term" value="C:membrane"/>
    <property type="evidence" value="ECO:0007669"/>
    <property type="project" value="UniProtKB-SubCell"/>
</dbReference>
<sequence>MTLGIQDAIRFWTLTWLLHHIESASVDVAQGSPYPSPRIVILGGTGVGKSSLANVLLGRDKGYEDPQRRGCFTAGSGIDPITTSTCPEVGTWLSSNWPVTVVDTPGFGDDITNERKVIDELVDVLKNDIRFVHSFVIAFNGESPRMTSSLKSMIRLFEKMFGTEFWKNVILEVTRWSYDERSMSNRESREETEATWTKEWNNKFHSLFDIPANLDLNAVFIDSFYDPKSSREQLQFGTYTSTLWNFTVNVKPFECKDIKIALTELMEAQEAIASLKNELIKAKDGSDDMCVFWSVCFNPAQFGGFGGVMMIMGALLGGGSLLTFQNLCCSSENQSSKIHIEIQSDDDDDDANEPTNLDDYDEDDFRVVYN</sequence>
<keyword evidence="9" id="KW-0547">Nucleotide-binding</keyword>